<evidence type="ECO:0000313" key="3">
    <source>
        <dbReference type="Proteomes" id="UP001432322"/>
    </source>
</evidence>
<sequence length="205" mass="22494">MGGSSPLILLFLSTLPLFLSVSSPIKSCPADQACFQITVCNGALANITQFTKGVEISCPSNETAQFLRLNFQPVRESSWKIIVSSTPLLNIAKLKFHIGEITFAYTNSTEGVPKFSISTEAGGKLSIVSTHLILLENEMRGVIYLESSTAEMSLSEQFMNGELKLFRLGVETYNLKEFWSRLQELILGLPGQATETSHELLPGFP</sequence>
<evidence type="ECO:0000313" key="2">
    <source>
        <dbReference type="EMBL" id="GMT20712.1"/>
    </source>
</evidence>
<dbReference type="Proteomes" id="UP001432322">
    <property type="component" value="Unassembled WGS sequence"/>
</dbReference>
<feature type="non-terminal residue" evidence="2">
    <location>
        <position position="205"/>
    </location>
</feature>
<dbReference type="AlphaFoldDB" id="A0AAV5VRR8"/>
<proteinExistence type="predicted"/>
<protein>
    <submittedName>
        <fullName evidence="2">Uncharacterized protein</fullName>
    </submittedName>
</protein>
<keyword evidence="3" id="KW-1185">Reference proteome</keyword>
<name>A0AAV5VRR8_9BILA</name>
<comment type="caution">
    <text evidence="2">The sequence shown here is derived from an EMBL/GenBank/DDBJ whole genome shotgun (WGS) entry which is preliminary data.</text>
</comment>
<dbReference type="EMBL" id="BTSY01000003">
    <property type="protein sequence ID" value="GMT20712.1"/>
    <property type="molecule type" value="Genomic_DNA"/>
</dbReference>
<feature type="signal peptide" evidence="1">
    <location>
        <begin position="1"/>
        <end position="22"/>
    </location>
</feature>
<evidence type="ECO:0000256" key="1">
    <source>
        <dbReference type="SAM" id="SignalP"/>
    </source>
</evidence>
<gene>
    <name evidence="2" type="ORF">PFISCL1PPCAC_12009</name>
</gene>
<reference evidence="2" key="1">
    <citation type="submission" date="2023-10" db="EMBL/GenBank/DDBJ databases">
        <title>Genome assembly of Pristionchus species.</title>
        <authorList>
            <person name="Yoshida K."/>
            <person name="Sommer R.J."/>
        </authorList>
    </citation>
    <scope>NUCLEOTIDE SEQUENCE</scope>
    <source>
        <strain evidence="2">RS5133</strain>
    </source>
</reference>
<organism evidence="2 3">
    <name type="scientific">Pristionchus fissidentatus</name>
    <dbReference type="NCBI Taxonomy" id="1538716"/>
    <lineage>
        <taxon>Eukaryota</taxon>
        <taxon>Metazoa</taxon>
        <taxon>Ecdysozoa</taxon>
        <taxon>Nematoda</taxon>
        <taxon>Chromadorea</taxon>
        <taxon>Rhabditida</taxon>
        <taxon>Rhabditina</taxon>
        <taxon>Diplogasteromorpha</taxon>
        <taxon>Diplogasteroidea</taxon>
        <taxon>Neodiplogasteridae</taxon>
        <taxon>Pristionchus</taxon>
    </lineage>
</organism>
<accession>A0AAV5VRR8</accession>
<keyword evidence="1" id="KW-0732">Signal</keyword>
<feature type="chain" id="PRO_5043842924" evidence="1">
    <location>
        <begin position="23"/>
        <end position="205"/>
    </location>
</feature>